<proteinExistence type="predicted"/>
<dbReference type="Pfam" id="PF13692">
    <property type="entry name" value="Glyco_trans_1_4"/>
    <property type="match status" value="1"/>
</dbReference>
<name>A0AA96GB81_9BACT</name>
<dbReference type="Proteomes" id="UP001302719">
    <property type="component" value="Chromosome"/>
</dbReference>
<dbReference type="Gene3D" id="3.40.50.2000">
    <property type="entry name" value="Glycogen Phosphorylase B"/>
    <property type="match status" value="1"/>
</dbReference>
<protein>
    <submittedName>
        <fullName evidence="1">Glycosyltransferase</fullName>
    </submittedName>
</protein>
<gene>
    <name evidence="1" type="ORF">PP769_19565</name>
</gene>
<accession>A0AA96GB81</accession>
<dbReference type="AlphaFoldDB" id="A0AA96GB81"/>
<dbReference type="SUPFAM" id="SSF53756">
    <property type="entry name" value="UDP-Glycosyltransferase/glycogen phosphorylase"/>
    <property type="match status" value="1"/>
</dbReference>
<dbReference type="KEGG" id="nall:PP769_19565"/>
<evidence type="ECO:0000313" key="2">
    <source>
        <dbReference type="Proteomes" id="UP001302719"/>
    </source>
</evidence>
<dbReference type="RefSeq" id="WP_312643529.1">
    <property type="nucleotide sequence ID" value="NZ_CP116967.1"/>
</dbReference>
<evidence type="ECO:0000313" key="1">
    <source>
        <dbReference type="EMBL" id="WNM58142.1"/>
    </source>
</evidence>
<keyword evidence="2" id="KW-1185">Reference proteome</keyword>
<organism evidence="1 2">
    <name type="scientific">Candidatus Nitrospira allomarina</name>
    <dbReference type="NCBI Taxonomy" id="3020900"/>
    <lineage>
        <taxon>Bacteria</taxon>
        <taxon>Pseudomonadati</taxon>
        <taxon>Nitrospirota</taxon>
        <taxon>Nitrospiria</taxon>
        <taxon>Nitrospirales</taxon>
        <taxon>Nitrospiraceae</taxon>
        <taxon>Nitrospira</taxon>
    </lineage>
</organism>
<sequence>MPKGALRGNVLLSYRTERFLIEPGQPNPYYHYSCQLSVVMARIFVDFGFAVDIIANTNRTFLPKKDYSFFIDTRMNFERIANVLNKDCVKILHATTAHPYFNNYAETKRLMAMQERRHVTLRSRRFMDPKYAMAIEFADCVVVHCAFGMTNFKYANKPMYLVPNAVPYRYPWSELKDFEACRFRFLWLGSEGMVHKGLDLVLEAFAGMPEYHLTVCGPVAREKDFEQAYFLELYRTPNIHTHGWIDVESTEFTKLANRCLGLVYPSCSETNAGSVLTCMHAGLIPIISYESGVDIGKEAGIVLDDCSVEAIQKAVRQMATASTQELKMRSRKAWEFARANHTVENFHNQYRKIVEKIMTDYQK</sequence>
<reference evidence="1 2" key="1">
    <citation type="submission" date="2023-01" db="EMBL/GenBank/DDBJ databases">
        <title>Cultivation and genomic characterization of new, ubiquitous marine nitrite-oxidizing bacteria from the Nitrospirales.</title>
        <authorList>
            <person name="Mueller A.J."/>
            <person name="Daebeler A."/>
            <person name="Herbold C.W."/>
            <person name="Kirkegaard R.H."/>
            <person name="Daims H."/>
        </authorList>
    </citation>
    <scope>NUCLEOTIDE SEQUENCE [LARGE SCALE GENOMIC DNA]</scope>
    <source>
        <strain evidence="1 2">VA</strain>
    </source>
</reference>
<dbReference type="EMBL" id="CP116967">
    <property type="protein sequence ID" value="WNM58142.1"/>
    <property type="molecule type" value="Genomic_DNA"/>
</dbReference>
<dbReference type="PANTHER" id="PTHR12526:SF627">
    <property type="entry name" value="D-RHAMNOSYLTRANSFERASE WBPZ"/>
    <property type="match status" value="1"/>
</dbReference>
<dbReference type="PANTHER" id="PTHR12526">
    <property type="entry name" value="GLYCOSYLTRANSFERASE"/>
    <property type="match status" value="1"/>
</dbReference>